<dbReference type="PATRIC" id="fig|1461584.3.peg.426"/>
<dbReference type="AlphaFoldDB" id="A0A078MIF5"/>
<evidence type="ECO:0000256" key="1">
    <source>
        <dbReference type="SAM" id="MobiDB-lite"/>
    </source>
</evidence>
<proteinExistence type="predicted"/>
<accession>A0A078MIF5</accession>
<dbReference type="EMBL" id="LN483070">
    <property type="protein sequence ID" value="CEA07123.1"/>
    <property type="molecule type" value="Genomic_DNA"/>
</dbReference>
<evidence type="ECO:0000313" key="2">
    <source>
        <dbReference type="EMBL" id="CEA07123.1"/>
    </source>
</evidence>
<reference evidence="2" key="1">
    <citation type="submission" date="2014-07" db="EMBL/GenBank/DDBJ databases">
        <authorList>
            <person name="Urmite Genomes Urmite Genomes"/>
        </authorList>
    </citation>
    <scope>NUCLEOTIDE SEQUENCE</scope>
    <source>
        <strain evidence="2">11W110_air</strain>
    </source>
</reference>
<feature type="region of interest" description="Disordered" evidence="1">
    <location>
        <begin position="1"/>
        <end position="103"/>
    </location>
</feature>
<gene>
    <name evidence="2" type="ORF">BN1051_00436</name>
</gene>
<feature type="compositionally biased region" description="Polar residues" evidence="1">
    <location>
        <begin position="51"/>
        <end position="65"/>
    </location>
</feature>
<organism evidence="2">
    <name type="scientific">Arthrobacter saudimassiliensis</name>
    <dbReference type="NCBI Taxonomy" id="1461584"/>
    <lineage>
        <taxon>Bacteria</taxon>
        <taxon>Bacillati</taxon>
        <taxon>Actinomycetota</taxon>
        <taxon>Actinomycetes</taxon>
        <taxon>Micrococcales</taxon>
        <taxon>Micrococcaceae</taxon>
        <taxon>Arthrobacter</taxon>
    </lineage>
</organism>
<protein>
    <submittedName>
        <fullName evidence="2">Uncharacterized protein</fullName>
    </submittedName>
</protein>
<name>A0A078MIF5_9MICC</name>
<feature type="compositionally biased region" description="Basic and acidic residues" evidence="1">
    <location>
        <begin position="38"/>
        <end position="50"/>
    </location>
</feature>
<sequence>MSEYPENQEQLRDPSPSGQAQNDDNLRGDVGDQGNDIRFAEEEALIREQASKPSMNTNVPATDQGTYAAAEGEYTDADGAKGAPSRDSGEEKGGYTDSEGTGN</sequence>